<sequence>MNNKAEHSTDNVLDAVSLRCPEPVMLIRKNIRNMTPGETLLVLADDPATVRDIPSFCRFMGHELVSQNTDLDPFEFVIKKLG</sequence>
<accession>A0ABT5FE96</accession>
<evidence type="ECO:0000256" key="2">
    <source>
        <dbReference type="HAMAP-Rule" id="MF_00413"/>
    </source>
</evidence>
<evidence type="ECO:0000259" key="3">
    <source>
        <dbReference type="Pfam" id="PF01206"/>
    </source>
</evidence>
<dbReference type="InterPro" id="IPR022931">
    <property type="entry name" value="Sulphur_carrier_TusA"/>
</dbReference>
<organism evidence="4 5">
    <name type="scientific">Psychrosphaera algicola</name>
    <dbReference type="NCBI Taxonomy" id="3023714"/>
    <lineage>
        <taxon>Bacteria</taxon>
        <taxon>Pseudomonadati</taxon>
        <taxon>Pseudomonadota</taxon>
        <taxon>Gammaproteobacteria</taxon>
        <taxon>Alteromonadales</taxon>
        <taxon>Pseudoalteromonadaceae</taxon>
        <taxon>Psychrosphaera</taxon>
    </lineage>
</organism>
<dbReference type="GO" id="GO:0016740">
    <property type="term" value="F:transferase activity"/>
    <property type="evidence" value="ECO:0007669"/>
    <property type="project" value="UniProtKB-KW"/>
</dbReference>
<dbReference type="PANTHER" id="PTHR33279">
    <property type="entry name" value="SULFUR CARRIER PROTEIN YEDF-RELATED"/>
    <property type="match status" value="1"/>
</dbReference>
<proteinExistence type="inferred from homology"/>
<dbReference type="EMBL" id="JAQOMS010000002">
    <property type="protein sequence ID" value="MDC2889859.1"/>
    <property type="molecule type" value="Genomic_DNA"/>
</dbReference>
<evidence type="ECO:0000313" key="4">
    <source>
        <dbReference type="EMBL" id="MDC2889859.1"/>
    </source>
</evidence>
<dbReference type="Pfam" id="PF01206">
    <property type="entry name" value="TusA"/>
    <property type="match status" value="1"/>
</dbReference>
<comment type="caution">
    <text evidence="4">The sequence shown here is derived from an EMBL/GenBank/DDBJ whole genome shotgun (WGS) entry which is preliminary data.</text>
</comment>
<dbReference type="CDD" id="cd03423">
    <property type="entry name" value="SirA"/>
    <property type="match status" value="1"/>
</dbReference>
<name>A0ABT5FE96_9GAMM</name>
<dbReference type="HAMAP" id="MF_00413">
    <property type="entry name" value="Thiourid_synth_A"/>
    <property type="match status" value="1"/>
</dbReference>
<evidence type="ECO:0000313" key="5">
    <source>
        <dbReference type="Proteomes" id="UP001528411"/>
    </source>
</evidence>
<dbReference type="InterPro" id="IPR001455">
    <property type="entry name" value="TusA-like"/>
</dbReference>
<dbReference type="Proteomes" id="UP001528411">
    <property type="component" value="Unassembled WGS sequence"/>
</dbReference>
<evidence type="ECO:0000256" key="1">
    <source>
        <dbReference type="ARBA" id="ARBA00008984"/>
    </source>
</evidence>
<keyword evidence="5" id="KW-1185">Reference proteome</keyword>
<reference evidence="4 5" key="1">
    <citation type="submission" date="2023-01" db="EMBL/GenBank/DDBJ databases">
        <title>Psychrosphaera sp. nov., isolated from marine algae.</title>
        <authorList>
            <person name="Bayburt H."/>
            <person name="Choi B.J."/>
            <person name="Kim J.M."/>
            <person name="Choi D.G."/>
            <person name="Jeon C.O."/>
        </authorList>
    </citation>
    <scope>NUCLEOTIDE SEQUENCE [LARGE SCALE GENOMIC DNA]</scope>
    <source>
        <strain evidence="4 5">G1-22</strain>
    </source>
</reference>
<dbReference type="PANTHER" id="PTHR33279:SF2">
    <property type="entry name" value="SULFUR CARRIER PROTEIN TUSA"/>
    <property type="match status" value="1"/>
</dbReference>
<feature type="domain" description="UPF0033" evidence="3">
    <location>
        <begin position="12"/>
        <end position="80"/>
    </location>
</feature>
<dbReference type="NCBIfam" id="NF001423">
    <property type="entry name" value="PRK00299.1"/>
    <property type="match status" value="1"/>
</dbReference>
<comment type="similarity">
    <text evidence="1 2">Belongs to the sulfur carrier protein TusA family.</text>
</comment>
<protein>
    <recommendedName>
        <fullName evidence="2">Sulfur carrier protein TusA</fullName>
    </recommendedName>
</protein>
<comment type="function">
    <text evidence="2">Sulfur carrier protein which probably makes part of a sulfur-relay system.</text>
</comment>
<comment type="subcellular location">
    <subcellularLocation>
        <location evidence="2">Cytoplasm</location>
    </subcellularLocation>
</comment>
<dbReference type="RefSeq" id="WP_215964560.1">
    <property type="nucleotide sequence ID" value="NZ_JAQOMS010000002.1"/>
</dbReference>
<keyword evidence="4" id="KW-0808">Transferase</keyword>
<keyword evidence="2" id="KW-0963">Cytoplasm</keyword>
<gene>
    <name evidence="2 4" type="primary">tusA</name>
    <name evidence="4" type="ORF">PN838_15140</name>
</gene>
<feature type="active site" description="Cysteine persulfide intermediate" evidence="2">
    <location>
        <position position="20"/>
    </location>
</feature>